<dbReference type="AlphaFoldDB" id="A0A2P7S531"/>
<evidence type="ECO:0000313" key="1">
    <source>
        <dbReference type="EMBL" id="PSJ57573.1"/>
    </source>
</evidence>
<proteinExistence type="predicted"/>
<reference evidence="1 2" key="1">
    <citation type="submission" date="2018-03" db="EMBL/GenBank/DDBJ databases">
        <title>The draft genome of Mesorhizobium soli JCM 19897.</title>
        <authorList>
            <person name="Li L."/>
            <person name="Liu L."/>
            <person name="Liang L."/>
            <person name="Wang T."/>
            <person name="Zhang X."/>
        </authorList>
    </citation>
    <scope>NUCLEOTIDE SEQUENCE [LARGE SCALE GENOMIC DNA]</scope>
    <source>
        <strain evidence="1 2">JCM 19897</strain>
    </source>
</reference>
<organism evidence="1 2">
    <name type="scientific">Pseudaminobacter soli</name>
    <name type="common">ex Li et al. 2025</name>
    <dbReference type="NCBI Taxonomy" id="1295366"/>
    <lineage>
        <taxon>Bacteria</taxon>
        <taxon>Pseudomonadati</taxon>
        <taxon>Pseudomonadota</taxon>
        <taxon>Alphaproteobacteria</taxon>
        <taxon>Hyphomicrobiales</taxon>
        <taxon>Phyllobacteriaceae</taxon>
        <taxon>Pseudaminobacter</taxon>
    </lineage>
</organism>
<name>A0A2P7S531_9HYPH</name>
<evidence type="ECO:0000313" key="2">
    <source>
        <dbReference type="Proteomes" id="UP000240653"/>
    </source>
</evidence>
<dbReference type="EMBL" id="PXYL01000013">
    <property type="protein sequence ID" value="PSJ57573.1"/>
    <property type="molecule type" value="Genomic_DNA"/>
</dbReference>
<comment type="caution">
    <text evidence="1">The sequence shown here is derived from an EMBL/GenBank/DDBJ whole genome shotgun (WGS) entry which is preliminary data.</text>
</comment>
<accession>A0A2P7S531</accession>
<protein>
    <submittedName>
        <fullName evidence="1">Uncharacterized protein</fullName>
    </submittedName>
</protein>
<sequence>MGARHKIGQRHNQLNCQLRDCAIGQIRDGTRLVNVSFEAATHMALWTGAALKNKATVDGGAAVEPFSISHHGFGTAVDRVAALWR</sequence>
<gene>
    <name evidence="1" type="ORF">C7I85_21605</name>
</gene>
<keyword evidence="2" id="KW-1185">Reference proteome</keyword>
<dbReference type="Proteomes" id="UP000240653">
    <property type="component" value="Unassembled WGS sequence"/>
</dbReference>